<reference evidence="1 2" key="1">
    <citation type="submission" date="2019-08" db="EMBL/GenBank/DDBJ databases">
        <title>Deep-cultivation of Planctomycetes and their phenomic and genomic characterization uncovers novel biology.</title>
        <authorList>
            <person name="Wiegand S."/>
            <person name="Jogler M."/>
            <person name="Boedeker C."/>
            <person name="Pinto D."/>
            <person name="Vollmers J."/>
            <person name="Rivas-Marin E."/>
            <person name="Kohn T."/>
            <person name="Peeters S.H."/>
            <person name="Heuer A."/>
            <person name="Rast P."/>
            <person name="Oberbeckmann S."/>
            <person name="Bunk B."/>
            <person name="Jeske O."/>
            <person name="Meyerdierks A."/>
            <person name="Storesund J.E."/>
            <person name="Kallscheuer N."/>
            <person name="Luecker S."/>
            <person name="Lage O.M."/>
            <person name="Pohl T."/>
            <person name="Merkel B.J."/>
            <person name="Hornburger P."/>
            <person name="Mueller R.-W."/>
            <person name="Bruemmer F."/>
            <person name="Labrenz M."/>
            <person name="Spormann A.M."/>
            <person name="Op den Camp H."/>
            <person name="Overmann J."/>
            <person name="Amann R."/>
            <person name="Jetten M.S.M."/>
            <person name="Mascher T."/>
            <person name="Medema M.H."/>
            <person name="Devos D.P."/>
            <person name="Kaster A.-K."/>
            <person name="Ovreas L."/>
            <person name="Rohde M."/>
            <person name="Galperin M.Y."/>
            <person name="Jogler C."/>
        </authorList>
    </citation>
    <scope>NUCLEOTIDE SEQUENCE [LARGE SCALE GENOMIC DNA]</scope>
    <source>
        <strain evidence="1 2">UC8</strain>
    </source>
</reference>
<protein>
    <submittedName>
        <fullName evidence="1">Uncharacterized protein</fullName>
    </submittedName>
</protein>
<name>A0A5B9QYM2_9BACT</name>
<dbReference type="EMBL" id="CP042914">
    <property type="protein sequence ID" value="QEG42256.1"/>
    <property type="molecule type" value="Genomic_DNA"/>
</dbReference>
<dbReference type="AlphaFoldDB" id="A0A5B9QYM2"/>
<keyword evidence="2" id="KW-1185">Reference proteome</keyword>
<proteinExistence type="predicted"/>
<dbReference type="KEGG" id="rul:UC8_42900"/>
<gene>
    <name evidence="1" type="ORF">UC8_42900</name>
</gene>
<dbReference type="Proteomes" id="UP000325286">
    <property type="component" value="Chromosome"/>
</dbReference>
<evidence type="ECO:0000313" key="1">
    <source>
        <dbReference type="EMBL" id="QEG42256.1"/>
    </source>
</evidence>
<sequence length="137" mass="15358">MLTKREICRLVVGLSEVNDADLLDDDTSLPADVCAADDRIAVRHIRDLVHELYHDFDYLTSPLFATATQDKSLPYCDMLAKRHCDPARRTEGRRTYGVALCSILDDNEAYDLTSPANHRLLDELRLKINALANPSSG</sequence>
<organism evidence="1 2">
    <name type="scientific">Roseimaritima ulvae</name>
    <dbReference type="NCBI Taxonomy" id="980254"/>
    <lineage>
        <taxon>Bacteria</taxon>
        <taxon>Pseudomonadati</taxon>
        <taxon>Planctomycetota</taxon>
        <taxon>Planctomycetia</taxon>
        <taxon>Pirellulales</taxon>
        <taxon>Pirellulaceae</taxon>
        <taxon>Roseimaritima</taxon>
    </lineage>
</organism>
<evidence type="ECO:0000313" key="2">
    <source>
        <dbReference type="Proteomes" id="UP000325286"/>
    </source>
</evidence>
<accession>A0A5B9QYM2</accession>